<dbReference type="AlphaFoldDB" id="A0A9W7UXM5"/>
<organism evidence="1 2">
    <name type="scientific">Bacillus cereus</name>
    <dbReference type="NCBI Taxonomy" id="1396"/>
    <lineage>
        <taxon>Bacteria</taxon>
        <taxon>Bacillati</taxon>
        <taxon>Bacillota</taxon>
        <taxon>Bacilli</taxon>
        <taxon>Bacillales</taxon>
        <taxon>Bacillaceae</taxon>
        <taxon>Bacillus</taxon>
        <taxon>Bacillus cereus group</taxon>
    </lineage>
</organism>
<dbReference type="RefSeq" id="WP_151522712.1">
    <property type="nucleotide sequence ID" value="NZ_WBPL01000007.1"/>
</dbReference>
<evidence type="ECO:0000313" key="1">
    <source>
        <dbReference type="EMBL" id="KAB2397471.1"/>
    </source>
</evidence>
<sequence length="329" mass="38805">MLKNVMRDIKKELSYERNTEKRMDEVSRITKKYNLNDHFYTFNAKKVTSDSKTTTTINEILDFLTGYILESENLTTKKNEYNILDEKRMKDVEMNEQGLPSYSSDTEETTAEFELTSALINKERLLKYEDTVYQLLKVDYKLINNGAVFEDLWCYQTIQNEDARELIEGIYNTIQYYLSEIYTPCSKKKIMINRKRIKELLYGDIGSIVRSYTKFETIQKRTGERANKKYVAESSEEIVTNKHQQIFKWLVADKSAITNPNEIIPIIDLEQAIEKNIESGLLDEKDVEMINLLKKYYKGDLVECLKVSGRRTTYRYRLERLINKFGKIS</sequence>
<dbReference type="EMBL" id="WBPP01000011">
    <property type="protein sequence ID" value="KAB2397471.1"/>
    <property type="molecule type" value="Genomic_DNA"/>
</dbReference>
<accession>A0A9W7UXM5</accession>
<proteinExistence type="predicted"/>
<protein>
    <submittedName>
        <fullName evidence="1">Short-chain dehydrogenase</fullName>
    </submittedName>
</protein>
<evidence type="ECO:0000313" key="2">
    <source>
        <dbReference type="Proteomes" id="UP000475765"/>
    </source>
</evidence>
<name>A0A9W7UXM5_BACCE</name>
<dbReference type="Proteomes" id="UP000475765">
    <property type="component" value="Unassembled WGS sequence"/>
</dbReference>
<gene>
    <name evidence="1" type="ORF">F8172_10420</name>
</gene>
<comment type="caution">
    <text evidence="1">The sequence shown here is derived from an EMBL/GenBank/DDBJ whole genome shotgun (WGS) entry which is preliminary data.</text>
</comment>
<reference evidence="1 2" key="1">
    <citation type="submission" date="2019-10" db="EMBL/GenBank/DDBJ databases">
        <title>Bacillus from the desert of Cuatro Cinegas, Coahuila.</title>
        <authorList>
            <person name="Olmedo-Alvarez G."/>
            <person name="Saldana S."/>
            <person name="Barcelo D."/>
        </authorList>
    </citation>
    <scope>NUCLEOTIDE SEQUENCE [LARGE SCALE GENOMIC DNA]</scope>
    <source>
        <strain evidence="1 2">CH417_13T</strain>
    </source>
</reference>